<evidence type="ECO:0000313" key="2">
    <source>
        <dbReference type="EMBL" id="KAH0854232.1"/>
    </source>
</evidence>
<feature type="domain" description="Ycf2 N-terminal" evidence="1">
    <location>
        <begin position="394"/>
        <end position="444"/>
    </location>
</feature>
<evidence type="ECO:0000259" key="1">
    <source>
        <dbReference type="Pfam" id="PF05695"/>
    </source>
</evidence>
<accession>A0ABQ7XGB3</accession>
<proteinExistence type="predicted"/>
<dbReference type="EMBL" id="JAGKQM010000514">
    <property type="protein sequence ID" value="KAH0854232.1"/>
    <property type="molecule type" value="Genomic_DNA"/>
</dbReference>
<comment type="caution">
    <text evidence="2">The sequence shown here is derived from an EMBL/GenBank/DDBJ whole genome shotgun (WGS) entry which is preliminary data.</text>
</comment>
<reference evidence="2 3" key="1">
    <citation type="submission" date="2021-05" db="EMBL/GenBank/DDBJ databases">
        <title>Genome Assembly of Synthetic Allotetraploid Brassica napus Reveals Homoeologous Exchanges between Subgenomes.</title>
        <authorList>
            <person name="Davis J.T."/>
        </authorList>
    </citation>
    <scope>NUCLEOTIDE SEQUENCE [LARGE SCALE GENOMIC DNA]</scope>
    <source>
        <strain evidence="3">cv. Da-Ae</strain>
        <tissue evidence="2">Seedling</tissue>
    </source>
</reference>
<feature type="domain" description="Ycf2 N-terminal" evidence="1">
    <location>
        <begin position="179"/>
        <end position="293"/>
    </location>
</feature>
<dbReference type="InterPro" id="IPR056777">
    <property type="entry name" value="Ycf2_N"/>
</dbReference>
<gene>
    <name evidence="2" type="ORF">HID58_090094</name>
</gene>
<feature type="domain" description="Ycf2 N-terminal" evidence="1">
    <location>
        <begin position="100"/>
        <end position="141"/>
    </location>
</feature>
<dbReference type="Proteomes" id="UP000824890">
    <property type="component" value="Unassembled WGS sequence"/>
</dbReference>
<protein>
    <recommendedName>
        <fullName evidence="1">Ycf2 N-terminal domain-containing protein</fullName>
    </recommendedName>
</protein>
<sequence>MRIRNITITLSSLNQSKRDSTTKRKIDSLDRFLYSHGRKRDRIRPIPPKYLSGYSSMPRLFTEREKRMNNNICFRKKAKNFFWNSTKPFNFIWVRILLRVNIFKIITYLQNTVSIHPISSDLGCDTVPKDELDMDRSEKIGSGSPAGIFLKIQTKKSDYNERYDQPTFIEFEKESEEMVRSSYFLSRTERSINRDPMHIDTNGPMGARNFQEHLKQFPEEPFSSSVRSIMYYQYSIDWSEVIETKICLSPSFVSFCPVNTSFFVQNIPFHRSEIHIYELKGPNDQPCNQIAGNLLITRIPISHRIPRSRQLAESVKQFILEKAIKSTSILNNPHHFCFYCTKYSLFFYVERPVSIILILRMDNPHYPVHSQQIFLRVVVKKNMLFGERYYFTFVNRVTDISGTPSNRGTKSKFGRTYCQTLSDMNLSDSEEKSLHQYLNFNSNFLRNIYRGKTESLPKKIALTKGRWIEPFNEIVLFQLSQNGIYSKNIYAMVLYSTGPIADTK</sequence>
<dbReference type="Pfam" id="PF05695">
    <property type="entry name" value="Ycf2"/>
    <property type="match status" value="3"/>
</dbReference>
<organism evidence="2 3">
    <name type="scientific">Brassica napus</name>
    <name type="common">Rape</name>
    <dbReference type="NCBI Taxonomy" id="3708"/>
    <lineage>
        <taxon>Eukaryota</taxon>
        <taxon>Viridiplantae</taxon>
        <taxon>Streptophyta</taxon>
        <taxon>Embryophyta</taxon>
        <taxon>Tracheophyta</taxon>
        <taxon>Spermatophyta</taxon>
        <taxon>Magnoliopsida</taxon>
        <taxon>eudicotyledons</taxon>
        <taxon>Gunneridae</taxon>
        <taxon>Pentapetalae</taxon>
        <taxon>rosids</taxon>
        <taxon>malvids</taxon>
        <taxon>Brassicales</taxon>
        <taxon>Brassicaceae</taxon>
        <taxon>Brassiceae</taxon>
        <taxon>Brassica</taxon>
    </lineage>
</organism>
<keyword evidence="3" id="KW-1185">Reference proteome</keyword>
<name>A0ABQ7XGB3_BRANA</name>
<evidence type="ECO:0000313" key="3">
    <source>
        <dbReference type="Proteomes" id="UP000824890"/>
    </source>
</evidence>